<organism evidence="2 3">
    <name type="scientific">Merluccius polli</name>
    <name type="common">Benguela hake</name>
    <name type="synonym">Merluccius cadenati</name>
    <dbReference type="NCBI Taxonomy" id="89951"/>
    <lineage>
        <taxon>Eukaryota</taxon>
        <taxon>Metazoa</taxon>
        <taxon>Chordata</taxon>
        <taxon>Craniata</taxon>
        <taxon>Vertebrata</taxon>
        <taxon>Euteleostomi</taxon>
        <taxon>Actinopterygii</taxon>
        <taxon>Neopterygii</taxon>
        <taxon>Teleostei</taxon>
        <taxon>Neoteleostei</taxon>
        <taxon>Acanthomorphata</taxon>
        <taxon>Zeiogadaria</taxon>
        <taxon>Gadariae</taxon>
        <taxon>Gadiformes</taxon>
        <taxon>Gadoidei</taxon>
        <taxon>Merlucciidae</taxon>
        <taxon>Merluccius</taxon>
    </lineage>
</organism>
<dbReference type="InterPro" id="IPR012337">
    <property type="entry name" value="RNaseH-like_sf"/>
</dbReference>
<accession>A0AA47NXI1</accession>
<dbReference type="Proteomes" id="UP001174136">
    <property type="component" value="Unassembled WGS sequence"/>
</dbReference>
<evidence type="ECO:0000313" key="2">
    <source>
        <dbReference type="EMBL" id="KAK0140538.1"/>
    </source>
</evidence>
<protein>
    <submittedName>
        <fullName evidence="2">General transcription factor II-I repeat domain-containing protein 2</fullName>
    </submittedName>
</protein>
<keyword evidence="3" id="KW-1185">Reference proteome</keyword>
<feature type="compositionally biased region" description="Basic and acidic residues" evidence="1">
    <location>
        <begin position="374"/>
        <end position="387"/>
    </location>
</feature>
<dbReference type="PANTHER" id="PTHR45913">
    <property type="entry name" value="EPM2A-INTERACTING PROTEIN 1"/>
    <property type="match status" value="1"/>
</dbReference>
<feature type="region of interest" description="Disordered" evidence="1">
    <location>
        <begin position="420"/>
        <end position="453"/>
    </location>
</feature>
<evidence type="ECO:0000256" key="1">
    <source>
        <dbReference type="SAM" id="MobiDB-lite"/>
    </source>
</evidence>
<reference evidence="2" key="1">
    <citation type="journal article" date="2023" name="Front. Mar. Sci.">
        <title>A new Merluccius polli reference genome to investigate the effects of global change in West African waters.</title>
        <authorList>
            <person name="Mateo J.L."/>
            <person name="Blanco-Fernandez C."/>
            <person name="Garcia-Vazquez E."/>
            <person name="Machado-Schiaffino G."/>
        </authorList>
    </citation>
    <scope>NUCLEOTIDE SEQUENCE</scope>
    <source>
        <strain evidence="2">C29</strain>
        <tissue evidence="2">Fin</tissue>
    </source>
</reference>
<evidence type="ECO:0000313" key="3">
    <source>
        <dbReference type="Proteomes" id="UP001174136"/>
    </source>
</evidence>
<name>A0AA47NXI1_MERPO</name>
<feature type="region of interest" description="Disordered" evidence="1">
    <location>
        <begin position="697"/>
        <end position="731"/>
    </location>
</feature>
<feature type="region of interest" description="Disordered" evidence="1">
    <location>
        <begin position="364"/>
        <end position="387"/>
    </location>
</feature>
<sequence length="731" mass="82307">MVESAALLCPEKKEAFENIPLSRRTVTRRVEDIAENLEFQLQSEVVSFDFFSLALDESCDVRDTAQLLIFLRGITRDFKLTEELAAMRPMKGTTTGSDLFAEQALCKSVLKLSHVVDVVTTTVNFIRARALNHRQFVSLLEEQESEHGDVRYHTAVRWLSLGKVLKRFWVLKSEIKEFCEMKGKTIPELSDKDWMADLTFAVDVTSMMNELNTQLQGKGLFAHEMHSHVKAFMTKLQFISRQLGSNNLEHMKTLKEFKPSADHRHSVDSAPTDVQLELIDLQSDSLLKEHFKSASLLEFYSALKEENFPNMRRHAQKMLVLFGSTYICEQTFSVMKFTKSRDVLEALTTGSSLRRPHSEAEYFFRSNTSSSSSDDSKMKTRADHRAGERYSERLPDLSRLFSDWSVSYFLSVPVNHFGESDWSPERGPGGSEGTSPGVRSHSIDTSVSEGQKDMKGSQKLLKAQMDKAEDLVLVQPTLLFKDLVWICFSSPMILPVPLYGLNPQEVDVHLSQSGGHLCSFLVCCEEVLQNCSRDPTEDWDVTHDVEALRCLDVGDDFPGQRLVSESLPEVFLLLWVGEASHLCHHANTLSRDLIGCPRACGYPDAGGGKQVAPDEVCQQHVHRGRRCDISPDPVVLEVQRKSTLIQTIQDEDNLEPVVSADSCFFGLNKEVMKKSHQAELFPFQKSASSSCFNCFRQSTRTEPPVPRATSESRKSQREGLKTGPTSGGRTP</sequence>
<dbReference type="PANTHER" id="PTHR45913:SF9">
    <property type="entry name" value="GENERAL TRANSCRIPTION FACTOR II-I REPEAT DOMAIN-CONTAINING PROTEIN 2-LIKE-RELATED"/>
    <property type="match status" value="1"/>
</dbReference>
<gene>
    <name evidence="2" type="ORF">N1851_022486</name>
</gene>
<dbReference type="SUPFAM" id="SSF53098">
    <property type="entry name" value="Ribonuclease H-like"/>
    <property type="match status" value="1"/>
</dbReference>
<dbReference type="EMBL" id="JAOPHQ010004069">
    <property type="protein sequence ID" value="KAK0140538.1"/>
    <property type="molecule type" value="Genomic_DNA"/>
</dbReference>
<comment type="caution">
    <text evidence="2">The sequence shown here is derived from an EMBL/GenBank/DDBJ whole genome shotgun (WGS) entry which is preliminary data.</text>
</comment>
<dbReference type="AlphaFoldDB" id="A0AA47NXI1"/>
<feature type="compositionally biased region" description="Basic and acidic residues" evidence="1">
    <location>
        <begin position="710"/>
        <end position="720"/>
    </location>
</feature>
<proteinExistence type="predicted"/>